<accession>A0ABR0B7I8</accession>
<evidence type="ECO:0000256" key="1">
    <source>
        <dbReference type="ARBA" id="ARBA00004123"/>
    </source>
</evidence>
<name>A0ABR0B7I8_9CRUS</name>
<evidence type="ECO:0000256" key="2">
    <source>
        <dbReference type="ARBA" id="ARBA00008018"/>
    </source>
</evidence>
<dbReference type="Pfam" id="PF01918">
    <property type="entry name" value="Alba"/>
    <property type="match status" value="1"/>
</dbReference>
<gene>
    <name evidence="5" type="ORF">OUZ56_029666</name>
</gene>
<dbReference type="InterPro" id="IPR036882">
    <property type="entry name" value="Alba-like_dom_sf"/>
</dbReference>
<organism evidence="5 6">
    <name type="scientific">Daphnia magna</name>
    <dbReference type="NCBI Taxonomy" id="35525"/>
    <lineage>
        <taxon>Eukaryota</taxon>
        <taxon>Metazoa</taxon>
        <taxon>Ecdysozoa</taxon>
        <taxon>Arthropoda</taxon>
        <taxon>Crustacea</taxon>
        <taxon>Branchiopoda</taxon>
        <taxon>Diplostraca</taxon>
        <taxon>Cladocera</taxon>
        <taxon>Anomopoda</taxon>
        <taxon>Daphniidae</taxon>
        <taxon>Daphnia</taxon>
    </lineage>
</organism>
<comment type="similarity">
    <text evidence="2">Belongs to the histone-like Alba family.</text>
</comment>
<evidence type="ECO:0000259" key="4">
    <source>
        <dbReference type="Pfam" id="PF01918"/>
    </source>
</evidence>
<dbReference type="InterPro" id="IPR051958">
    <property type="entry name" value="Alba-like_NAB"/>
</dbReference>
<sequence>MENYVKGVNIDPEISLSELPFNYLPPGVVWMKVRPGSKMTNLIEYALKSMEECRSQVWTGVGPAIGKCISCVEIMKRKIPNLHQITKISYHKCEEYWNPKNNELDPIRIVRNIPVLHVLLSSDSLDSTVPGYQLSQPSQNINFRQVKKITTKRKLRNKRETNTP</sequence>
<evidence type="ECO:0000256" key="3">
    <source>
        <dbReference type="ARBA" id="ARBA00023242"/>
    </source>
</evidence>
<dbReference type="Proteomes" id="UP001234178">
    <property type="component" value="Unassembled WGS sequence"/>
</dbReference>
<feature type="domain" description="DNA/RNA-binding protein Alba-like" evidence="4">
    <location>
        <begin position="30"/>
        <end position="90"/>
    </location>
</feature>
<proteinExistence type="inferred from homology"/>
<evidence type="ECO:0000313" key="6">
    <source>
        <dbReference type="Proteomes" id="UP001234178"/>
    </source>
</evidence>
<reference evidence="5 6" key="1">
    <citation type="journal article" date="2023" name="Nucleic Acids Res.">
        <title>The hologenome of Daphnia magna reveals possible DNA methylation and microbiome-mediated evolution of the host genome.</title>
        <authorList>
            <person name="Chaturvedi A."/>
            <person name="Li X."/>
            <person name="Dhandapani V."/>
            <person name="Marshall H."/>
            <person name="Kissane S."/>
            <person name="Cuenca-Cambronero M."/>
            <person name="Asole G."/>
            <person name="Calvet F."/>
            <person name="Ruiz-Romero M."/>
            <person name="Marangio P."/>
            <person name="Guigo R."/>
            <person name="Rago D."/>
            <person name="Mirbahai L."/>
            <person name="Eastwood N."/>
            <person name="Colbourne J.K."/>
            <person name="Zhou J."/>
            <person name="Mallon E."/>
            <person name="Orsini L."/>
        </authorList>
    </citation>
    <scope>NUCLEOTIDE SEQUENCE [LARGE SCALE GENOMIC DNA]</scope>
    <source>
        <strain evidence="5">LRV0_1</strain>
    </source>
</reference>
<keyword evidence="6" id="KW-1185">Reference proteome</keyword>
<dbReference type="EMBL" id="JAOYFB010000040">
    <property type="protein sequence ID" value="KAK4037635.1"/>
    <property type="molecule type" value="Genomic_DNA"/>
</dbReference>
<comment type="caution">
    <text evidence="5">The sequence shown here is derived from an EMBL/GenBank/DDBJ whole genome shotgun (WGS) entry which is preliminary data.</text>
</comment>
<keyword evidence="3" id="KW-0539">Nucleus</keyword>
<dbReference type="PANTHER" id="PTHR13516">
    <property type="entry name" value="RIBONUCLEASE P SUBUNIT P25"/>
    <property type="match status" value="1"/>
</dbReference>
<dbReference type="InterPro" id="IPR002775">
    <property type="entry name" value="DNA/RNA-bd_Alba-like"/>
</dbReference>
<protein>
    <recommendedName>
        <fullName evidence="4">DNA/RNA-binding protein Alba-like domain-containing protein</fullName>
    </recommendedName>
</protein>
<comment type="subcellular location">
    <subcellularLocation>
        <location evidence="1">Nucleus</location>
    </subcellularLocation>
</comment>
<dbReference type="SUPFAM" id="SSF82704">
    <property type="entry name" value="AlbA-like"/>
    <property type="match status" value="1"/>
</dbReference>
<dbReference type="PANTHER" id="PTHR13516:SF4">
    <property type="entry name" value="FI09323P"/>
    <property type="match status" value="1"/>
</dbReference>
<dbReference type="Gene3D" id="3.30.110.20">
    <property type="entry name" value="Alba-like domain"/>
    <property type="match status" value="1"/>
</dbReference>
<evidence type="ECO:0000313" key="5">
    <source>
        <dbReference type="EMBL" id="KAK4037635.1"/>
    </source>
</evidence>